<dbReference type="Gene3D" id="2.60.120.10">
    <property type="entry name" value="Jelly Rolls"/>
    <property type="match status" value="1"/>
</dbReference>
<organism evidence="1 2">
    <name type="scientific">Plastoroseomonas hellenica</name>
    <dbReference type="NCBI Taxonomy" id="2687306"/>
    <lineage>
        <taxon>Bacteria</taxon>
        <taxon>Pseudomonadati</taxon>
        <taxon>Pseudomonadota</taxon>
        <taxon>Alphaproteobacteria</taxon>
        <taxon>Acetobacterales</taxon>
        <taxon>Acetobacteraceae</taxon>
        <taxon>Plastoroseomonas</taxon>
    </lineage>
</organism>
<dbReference type="InterPro" id="IPR011051">
    <property type="entry name" value="RmlC_Cupin_sf"/>
</dbReference>
<name>A0ABS5EUV8_9PROT</name>
<sequence length="192" mass="20615">MSAAQPLRAFLRAMTLLVTEETDARRQQAAGAELLRTLVATSGWLSPGFRSFGPGFRQQILYGDPLERFSLIGFVWGTEESVTPVHDHGVWGAVGVLEGEEVSVEMVPDAAGGPMREGRRDRLGAGEVMLLGLDAYDIHKVENARPGVAGVAIHLYGGNIGAIDRQMFDPATSAASLVKTGYDNPTLPNPWV</sequence>
<reference evidence="2" key="1">
    <citation type="journal article" date="2021" name="Syst. Appl. Microbiol.">
        <title>Roseomonas hellenica sp. nov., isolated from roots of wild-growing Alkanna tinctoria.</title>
        <authorList>
            <person name="Rat A."/>
            <person name="Naranjo H.D."/>
            <person name="Lebbe L."/>
            <person name="Cnockaert M."/>
            <person name="Krigas N."/>
            <person name="Grigoriadou K."/>
            <person name="Maloupa E."/>
            <person name="Willems A."/>
        </authorList>
    </citation>
    <scope>NUCLEOTIDE SEQUENCE [LARGE SCALE GENOMIC DNA]</scope>
    <source>
        <strain evidence="2">LMG 31523</strain>
    </source>
</reference>
<dbReference type="Proteomes" id="UP001196870">
    <property type="component" value="Unassembled WGS sequence"/>
</dbReference>
<keyword evidence="1" id="KW-0560">Oxidoreductase</keyword>
<keyword evidence="2" id="KW-1185">Reference proteome</keyword>
<protein>
    <submittedName>
        <fullName evidence="1">Cysteine dioxygenase</fullName>
    </submittedName>
</protein>
<dbReference type="EMBL" id="JAAGBB010000006">
    <property type="protein sequence ID" value="MBR0664078.1"/>
    <property type="molecule type" value="Genomic_DNA"/>
</dbReference>
<dbReference type="SUPFAM" id="SSF51182">
    <property type="entry name" value="RmlC-like cupins"/>
    <property type="match status" value="1"/>
</dbReference>
<accession>A0ABS5EUV8</accession>
<comment type="caution">
    <text evidence="1">The sequence shown here is derived from an EMBL/GenBank/DDBJ whole genome shotgun (WGS) entry which is preliminary data.</text>
</comment>
<proteinExistence type="predicted"/>
<evidence type="ECO:0000313" key="2">
    <source>
        <dbReference type="Proteomes" id="UP001196870"/>
    </source>
</evidence>
<dbReference type="InterPro" id="IPR014710">
    <property type="entry name" value="RmlC-like_jellyroll"/>
</dbReference>
<keyword evidence="1" id="KW-0223">Dioxygenase</keyword>
<dbReference type="GO" id="GO:0051213">
    <property type="term" value="F:dioxygenase activity"/>
    <property type="evidence" value="ECO:0007669"/>
    <property type="project" value="UniProtKB-KW"/>
</dbReference>
<gene>
    <name evidence="1" type="ORF">GXW71_06880</name>
</gene>
<dbReference type="RefSeq" id="WP_211851672.1">
    <property type="nucleotide sequence ID" value="NZ_JAAGBB010000006.1"/>
</dbReference>
<evidence type="ECO:0000313" key="1">
    <source>
        <dbReference type="EMBL" id="MBR0664078.1"/>
    </source>
</evidence>